<dbReference type="GO" id="GO:0016747">
    <property type="term" value="F:acyltransferase activity, transferring groups other than amino-acyl groups"/>
    <property type="evidence" value="ECO:0007669"/>
    <property type="project" value="TreeGrafter"/>
</dbReference>
<comment type="caution">
    <text evidence="1">The sequence shown here is derived from an EMBL/GenBank/DDBJ whole genome shotgun (WGS) entry which is preliminary data.</text>
</comment>
<dbReference type="InterPro" id="IPR050583">
    <property type="entry name" value="Mycobacterial_A85_antigen"/>
</dbReference>
<accession>A0A4R4NVD8</accession>
<gene>
    <name evidence="1" type="ORF">E1284_25425</name>
</gene>
<keyword evidence="2" id="KW-1185">Reference proteome</keyword>
<organism evidence="1 2">
    <name type="scientific">Actinomadura bangladeshensis</name>
    <dbReference type="NCBI Taxonomy" id="453573"/>
    <lineage>
        <taxon>Bacteria</taxon>
        <taxon>Bacillati</taxon>
        <taxon>Actinomycetota</taxon>
        <taxon>Actinomycetes</taxon>
        <taxon>Streptosporangiales</taxon>
        <taxon>Thermomonosporaceae</taxon>
        <taxon>Actinomadura</taxon>
    </lineage>
</organism>
<dbReference type="RefSeq" id="WP_131942657.1">
    <property type="nucleotide sequence ID" value="NZ_BAAAMX010000012.1"/>
</dbReference>
<name>A0A4R4NVD8_9ACTN</name>
<evidence type="ECO:0000313" key="2">
    <source>
        <dbReference type="Proteomes" id="UP000295431"/>
    </source>
</evidence>
<evidence type="ECO:0000313" key="1">
    <source>
        <dbReference type="EMBL" id="TDC12070.1"/>
    </source>
</evidence>
<dbReference type="AlphaFoldDB" id="A0A4R4NVD8"/>
<reference evidence="1 2" key="1">
    <citation type="submission" date="2019-03" db="EMBL/GenBank/DDBJ databases">
        <title>Draft genome sequences of novel Actinobacteria.</title>
        <authorList>
            <person name="Sahin N."/>
            <person name="Ay H."/>
            <person name="Saygin H."/>
        </authorList>
    </citation>
    <scope>NUCLEOTIDE SEQUENCE [LARGE SCALE GENOMIC DNA]</scope>
    <source>
        <strain evidence="1 2">DSM 45347</strain>
    </source>
</reference>
<dbReference type="PANTHER" id="PTHR48098">
    <property type="entry name" value="ENTEROCHELIN ESTERASE-RELATED"/>
    <property type="match status" value="1"/>
</dbReference>
<dbReference type="OrthoDB" id="3210113at2"/>
<dbReference type="PANTHER" id="PTHR48098:SF1">
    <property type="entry name" value="DIACYLGLYCEROL ACYLTRANSFERASE_MYCOLYLTRANSFERASE AG85A"/>
    <property type="match status" value="1"/>
</dbReference>
<sequence length="302" mass="31152">MIGRRALLLGGLGGLGAAAAVSGTGYALVENGVLPGKVRLDRALGRCGQVPAPPAASAAVQRMTWWSAHRRTTVTATIVPPAEGRSLRGLPVAVALHGSGGTGASAVSSLGLDHYLPDAVANGGVPPFALVAVDGGPDTYWHPRAAGDDPIGMIVDELLPRLRERGARTGRIGAIGWSMGGYGALVLTRRLGAGRTAAVVAASPALFESYADARAANPRAFDGGADFARHDVFAALDELKGVPLRVDCGTSDPFAPMARRFRDRVHPEGAMDGGCHDGAFWRPRLPAQLAFLGHRLAGRPAS</sequence>
<dbReference type="EMBL" id="SMJW01000147">
    <property type="protein sequence ID" value="TDC12070.1"/>
    <property type="molecule type" value="Genomic_DNA"/>
</dbReference>
<proteinExistence type="predicted"/>
<dbReference type="SUPFAM" id="SSF53474">
    <property type="entry name" value="alpha/beta-Hydrolases"/>
    <property type="match status" value="1"/>
</dbReference>
<dbReference type="InterPro" id="IPR029058">
    <property type="entry name" value="AB_hydrolase_fold"/>
</dbReference>
<dbReference type="Gene3D" id="3.40.50.1820">
    <property type="entry name" value="alpha/beta hydrolase"/>
    <property type="match status" value="1"/>
</dbReference>
<protein>
    <submittedName>
        <fullName evidence="1">Esterase</fullName>
    </submittedName>
</protein>
<dbReference type="Proteomes" id="UP000295431">
    <property type="component" value="Unassembled WGS sequence"/>
</dbReference>